<protein>
    <submittedName>
        <fullName evidence="2">HD domain-containing protein</fullName>
    </submittedName>
</protein>
<dbReference type="EMBL" id="JBHUCM010000014">
    <property type="protein sequence ID" value="MFD1538833.1"/>
    <property type="molecule type" value="Genomic_DNA"/>
</dbReference>
<dbReference type="Proteomes" id="UP001597097">
    <property type="component" value="Unassembled WGS sequence"/>
</dbReference>
<reference evidence="3" key="1">
    <citation type="journal article" date="2019" name="Int. J. Syst. Evol. Microbiol.">
        <title>The Global Catalogue of Microorganisms (GCM) 10K type strain sequencing project: providing services to taxonomists for standard genome sequencing and annotation.</title>
        <authorList>
            <consortium name="The Broad Institute Genomics Platform"/>
            <consortium name="The Broad Institute Genome Sequencing Center for Infectious Disease"/>
            <person name="Wu L."/>
            <person name="Ma J."/>
        </authorList>
    </citation>
    <scope>NUCLEOTIDE SEQUENCE [LARGE SCALE GENOMIC DNA]</scope>
    <source>
        <strain evidence="3">CGMCC 1.15399</strain>
    </source>
</reference>
<evidence type="ECO:0000313" key="2">
    <source>
        <dbReference type="EMBL" id="MFD1538833.1"/>
    </source>
</evidence>
<proteinExistence type="predicted"/>
<gene>
    <name evidence="2" type="ORF">ACFSJ0_17380</name>
</gene>
<evidence type="ECO:0000259" key="1">
    <source>
        <dbReference type="Pfam" id="PF01966"/>
    </source>
</evidence>
<comment type="caution">
    <text evidence="2">The sequence shown here is derived from an EMBL/GenBank/DDBJ whole genome shotgun (WGS) entry which is preliminary data.</text>
</comment>
<dbReference type="PANTHER" id="PTHR35569">
    <property type="entry name" value="CYANAMIDE HYDRATASE DDI2-RELATED"/>
    <property type="match status" value="1"/>
</dbReference>
<dbReference type="Pfam" id="PF01966">
    <property type="entry name" value="HD"/>
    <property type="match status" value="1"/>
</dbReference>
<dbReference type="RefSeq" id="WP_219530706.1">
    <property type="nucleotide sequence ID" value="NZ_JAHKRM010000009.1"/>
</dbReference>
<evidence type="ECO:0000313" key="3">
    <source>
        <dbReference type="Proteomes" id="UP001597097"/>
    </source>
</evidence>
<organism evidence="2 3">
    <name type="scientific">Nonomuraea guangzhouensis</name>
    <dbReference type="NCBI Taxonomy" id="1291555"/>
    <lineage>
        <taxon>Bacteria</taxon>
        <taxon>Bacillati</taxon>
        <taxon>Actinomycetota</taxon>
        <taxon>Actinomycetes</taxon>
        <taxon>Streptosporangiales</taxon>
        <taxon>Streptosporangiaceae</taxon>
        <taxon>Nonomuraea</taxon>
    </lineage>
</organism>
<name>A0ABW4G8M5_9ACTN</name>
<keyword evidence="3" id="KW-1185">Reference proteome</keyword>
<sequence>MNDLLALPTGLLADASLALVQKTESTPIADHSIRSFLFARLLAEQEGCLNDAAYDENLLFAACVMHDLGLGTLAAGQARFEVEGADLAASVLTEHGIAAADVDRVWEAIALHSSVGIADRRGLLTYLTHKGVFTDAGHFTDLVAAMLQPIYATYPRPADLRFMQDAIVEHAARSQAAAPPYSVAAWYLHQRRAEG</sequence>
<accession>A0ABW4G8M5</accession>
<dbReference type="PANTHER" id="PTHR35569:SF1">
    <property type="entry name" value="CYANAMIDE HYDRATASE DDI2-RELATED"/>
    <property type="match status" value="1"/>
</dbReference>
<feature type="domain" description="HD" evidence="1">
    <location>
        <begin position="29"/>
        <end position="116"/>
    </location>
</feature>
<dbReference type="InterPro" id="IPR006674">
    <property type="entry name" value="HD_domain"/>
</dbReference>